<feature type="region of interest" description="Disordered" evidence="1">
    <location>
        <begin position="17"/>
        <end position="60"/>
    </location>
</feature>
<reference evidence="2" key="1">
    <citation type="submission" date="2018-04" db="EMBL/GenBank/DDBJ databases">
        <title>Transcriptome of Schizaphis graminum biotype I.</title>
        <authorList>
            <person name="Scully E.D."/>
            <person name="Geib S.M."/>
            <person name="Palmer N.A."/>
            <person name="Koch K."/>
            <person name="Bradshaw J."/>
            <person name="Heng-Moss T."/>
            <person name="Sarath G."/>
        </authorList>
    </citation>
    <scope>NUCLEOTIDE SEQUENCE</scope>
</reference>
<protein>
    <submittedName>
        <fullName evidence="2">Uncharacterized protein</fullName>
    </submittedName>
</protein>
<feature type="compositionally biased region" description="Acidic residues" evidence="1">
    <location>
        <begin position="18"/>
        <end position="30"/>
    </location>
</feature>
<evidence type="ECO:0000256" key="1">
    <source>
        <dbReference type="SAM" id="MobiDB-lite"/>
    </source>
</evidence>
<gene>
    <name evidence="2" type="ORF">g.126215</name>
</gene>
<dbReference type="AlphaFoldDB" id="A0A2S2PA97"/>
<organism evidence="2">
    <name type="scientific">Schizaphis graminum</name>
    <name type="common">Green bug aphid</name>
    <dbReference type="NCBI Taxonomy" id="13262"/>
    <lineage>
        <taxon>Eukaryota</taxon>
        <taxon>Metazoa</taxon>
        <taxon>Ecdysozoa</taxon>
        <taxon>Arthropoda</taxon>
        <taxon>Hexapoda</taxon>
        <taxon>Insecta</taxon>
        <taxon>Pterygota</taxon>
        <taxon>Neoptera</taxon>
        <taxon>Paraneoptera</taxon>
        <taxon>Hemiptera</taxon>
        <taxon>Sternorrhyncha</taxon>
        <taxon>Aphidomorpha</taxon>
        <taxon>Aphidoidea</taxon>
        <taxon>Aphididae</taxon>
        <taxon>Aphidini</taxon>
        <taxon>Schizaphis</taxon>
    </lineage>
</organism>
<name>A0A2S2PA97_SCHGA</name>
<accession>A0A2S2PA97</accession>
<dbReference type="EMBL" id="GGMR01013762">
    <property type="protein sequence ID" value="MBY26381.1"/>
    <property type="molecule type" value="Transcribed_RNA"/>
</dbReference>
<proteinExistence type="predicted"/>
<feature type="compositionally biased region" description="Low complexity" evidence="1">
    <location>
        <begin position="51"/>
        <end position="60"/>
    </location>
</feature>
<feature type="compositionally biased region" description="Basic and acidic residues" evidence="1">
    <location>
        <begin position="35"/>
        <end position="44"/>
    </location>
</feature>
<sequence>MLKAVSLIEKETLQIPADELDDEIDDDIIENETGPENRLEKSSDESDIDDISNSIDPDSTSQILNENQIFELLNEDIENIDVQFEQSEQIINYVELQEIGDTSIFTSK</sequence>
<evidence type="ECO:0000313" key="2">
    <source>
        <dbReference type="EMBL" id="MBY26381.1"/>
    </source>
</evidence>